<protein>
    <submittedName>
        <fullName evidence="2">Unannotated protein</fullName>
    </submittedName>
</protein>
<organism evidence="2">
    <name type="scientific">freshwater metagenome</name>
    <dbReference type="NCBI Taxonomy" id="449393"/>
    <lineage>
        <taxon>unclassified sequences</taxon>
        <taxon>metagenomes</taxon>
        <taxon>ecological metagenomes</taxon>
    </lineage>
</organism>
<name>A0A6J6FGS4_9ZZZZ</name>
<accession>A0A6J6FGS4</accession>
<dbReference type="EMBL" id="CAEZUE010000031">
    <property type="protein sequence ID" value="CAB4588122.1"/>
    <property type="molecule type" value="Genomic_DNA"/>
</dbReference>
<dbReference type="Pfam" id="PF13822">
    <property type="entry name" value="ACC_epsilon"/>
    <property type="match status" value="1"/>
</dbReference>
<evidence type="ECO:0000313" key="2">
    <source>
        <dbReference type="EMBL" id="CAB4588122.1"/>
    </source>
</evidence>
<feature type="compositionally biased region" description="Basic and acidic residues" evidence="1">
    <location>
        <begin position="45"/>
        <end position="68"/>
    </location>
</feature>
<evidence type="ECO:0000256" key="1">
    <source>
        <dbReference type="SAM" id="MobiDB-lite"/>
    </source>
</evidence>
<sequence length="76" mass="8116">MPENTAPDDALDQIRVVGGEPSAEHAAAAIAVVAGMLVEGGTVDAENRENDWDKSTRAPRTIIDRSRDTWNSATPQ</sequence>
<dbReference type="AlphaFoldDB" id="A0A6J6FGS4"/>
<dbReference type="GO" id="GO:0003989">
    <property type="term" value="F:acetyl-CoA carboxylase activity"/>
    <property type="evidence" value="ECO:0007669"/>
    <property type="project" value="InterPro"/>
</dbReference>
<dbReference type="GO" id="GO:0004658">
    <property type="term" value="F:propionyl-CoA carboxylase activity"/>
    <property type="evidence" value="ECO:0007669"/>
    <property type="project" value="InterPro"/>
</dbReference>
<reference evidence="2" key="1">
    <citation type="submission" date="2020-05" db="EMBL/GenBank/DDBJ databases">
        <authorList>
            <person name="Chiriac C."/>
            <person name="Salcher M."/>
            <person name="Ghai R."/>
            <person name="Kavagutti S V."/>
        </authorList>
    </citation>
    <scope>NUCLEOTIDE SEQUENCE</scope>
</reference>
<dbReference type="InterPro" id="IPR032716">
    <property type="entry name" value="ACC_epsilon"/>
</dbReference>
<gene>
    <name evidence="2" type="ORF">UFOPK1788_00363</name>
</gene>
<proteinExistence type="predicted"/>
<feature type="region of interest" description="Disordered" evidence="1">
    <location>
        <begin position="43"/>
        <end position="76"/>
    </location>
</feature>